<dbReference type="SUPFAM" id="SSF48371">
    <property type="entry name" value="ARM repeat"/>
    <property type="match status" value="1"/>
</dbReference>
<evidence type="ECO:0000256" key="1">
    <source>
        <dbReference type="ARBA" id="ARBA00004123"/>
    </source>
</evidence>
<sequence>VIESRAAFYRLKPEMKRLSYANLSPEPKLTPERIEMAHLASLIVEFYGTTNATRRTQLDHALTEFRRSNEAFEASFDLLDFKQPTAVQHFGASIIYETIRNKWEDCIANERITTGIKGTLIEKLTLGAHFQNQSVTNKLSSSLALFALYCLPDVWPEPVQDLTRLWAGQPELLLRVLAELAAEFPHVQMPLKQRNLVKSSLHKMDTDVMDVIELVLLSGDTSPSLKNAAIECVEEWLRLPSMGLLQWQPIFKIVLTNALNDFAALARIFTIIASHEDLQTHTNIAIEIATFIAHNVCPVIGEHLRAIAEGCEMSAEMEDVRSVLFAVVSVITNVLSPLLIEFEQGANTQTLTLLCSFFSVISTWPGRYAVEEIISDTPNGFWELLKDDLTNTADTKIAPETRNKVLAFCRPLYAKMLESAVEKLAFLPHDEFASSYDQEQQANFDSYRRERSEASLQAFVIVGRETLTFLNHRLHDAVATKHCCRTEAVLLLFDRVADYLTEVDASAIETIVQLCAEISYWKLSNGEDESRLGITLMRLLYSLSHLVLTSNQVARLGGICIEMALSWLDNPNVSAEALNTLEHYVEDHSPDLSSSACAVIEKCYDYFTCEQGTRSLRLRAMRCVGYALSLYDTAVILSSLDSILAPHLAALRSIAEGHLPSASQSIANLEEECLFELGVLSMLIASVQPRTGQLKESDPIQSPVFVAMRQCVPLLGTLLSSFKHSTQLVDKVCDALRSGLMALGEFSPPFLDVYCNLVDDIILLHPATACKLAKTMFIVFGSSNAFDTLSKRLRNWYEGIYSQSEEHIDEEYIELAYHVVRKCWKEMLTNSEQSAHILRLMIATAVKLLNSSAEPSLCRKSAILLSCILKNSTDGDNFGELFEETAKSVIVVIFTRLQFEVIHATVEKLAETLMFFARRSPKKTREYLQELPNGNSVMVAEMLREVNNPRSFKQMAMRFNIQMRKEAKAS</sequence>
<organism evidence="6 7">
    <name type="scientific">Parascaris univalens</name>
    <name type="common">Nematode worm</name>
    <dbReference type="NCBI Taxonomy" id="6257"/>
    <lineage>
        <taxon>Eukaryota</taxon>
        <taxon>Metazoa</taxon>
        <taxon>Ecdysozoa</taxon>
        <taxon>Nematoda</taxon>
        <taxon>Chromadorea</taxon>
        <taxon>Rhabditida</taxon>
        <taxon>Spirurina</taxon>
        <taxon>Ascaridomorpha</taxon>
        <taxon>Ascaridoidea</taxon>
        <taxon>Ascarididae</taxon>
        <taxon>Parascaris</taxon>
    </lineage>
</organism>
<keyword evidence="4" id="KW-0539">Nucleus</keyword>
<protein>
    <submittedName>
        <fullName evidence="7 8">Exportin-1/Importin-beta-like domain-containing protein</fullName>
    </submittedName>
</protein>
<dbReference type="GO" id="GO:0005737">
    <property type="term" value="C:cytoplasm"/>
    <property type="evidence" value="ECO:0007669"/>
    <property type="project" value="TreeGrafter"/>
</dbReference>
<dbReference type="WBParaSite" id="PgB04_g082_t01">
    <property type="protein sequence ID" value="PgB04_g082_t01"/>
    <property type="gene ID" value="PgB04_g082"/>
</dbReference>
<evidence type="ECO:0000256" key="3">
    <source>
        <dbReference type="ARBA" id="ARBA00022448"/>
    </source>
</evidence>
<dbReference type="GO" id="GO:0005634">
    <property type="term" value="C:nucleus"/>
    <property type="evidence" value="ECO:0007669"/>
    <property type="project" value="UniProtKB-SubCell"/>
</dbReference>
<comment type="subcellular location">
    <subcellularLocation>
        <location evidence="1">Nucleus</location>
    </subcellularLocation>
</comment>
<accession>A0A914ZNI4</accession>
<keyword evidence="3" id="KW-0813">Transport</keyword>
<dbReference type="AlphaFoldDB" id="A0A914ZNI4"/>
<dbReference type="InterPro" id="IPR011989">
    <property type="entry name" value="ARM-like"/>
</dbReference>
<dbReference type="Proteomes" id="UP000887569">
    <property type="component" value="Unplaced"/>
</dbReference>
<dbReference type="WBParaSite" id="PgB04_g082_t02">
    <property type="protein sequence ID" value="PgB04_g082_t02"/>
    <property type="gene ID" value="PgB04_g082"/>
</dbReference>
<dbReference type="PANTHER" id="PTHR12363">
    <property type="entry name" value="TRANSPORTIN 3 AND IMPORTIN 13"/>
    <property type="match status" value="1"/>
</dbReference>
<dbReference type="Gene3D" id="1.25.10.10">
    <property type="entry name" value="Leucine-rich Repeat Variant"/>
    <property type="match status" value="1"/>
</dbReference>
<evidence type="ECO:0000256" key="2">
    <source>
        <dbReference type="ARBA" id="ARBA00007991"/>
    </source>
</evidence>
<feature type="domain" description="Exportin-1/Importin-beta-like" evidence="5">
    <location>
        <begin position="135"/>
        <end position="260"/>
    </location>
</feature>
<evidence type="ECO:0000313" key="7">
    <source>
        <dbReference type="WBParaSite" id="PgB04_g082_t01"/>
    </source>
</evidence>
<evidence type="ECO:0000259" key="5">
    <source>
        <dbReference type="Pfam" id="PF08389"/>
    </source>
</evidence>
<reference evidence="7 8" key="1">
    <citation type="submission" date="2022-11" db="UniProtKB">
        <authorList>
            <consortium name="WormBaseParasite"/>
        </authorList>
    </citation>
    <scope>IDENTIFICATION</scope>
</reference>
<evidence type="ECO:0000313" key="8">
    <source>
        <dbReference type="WBParaSite" id="PgB04_g082_t02"/>
    </source>
</evidence>
<dbReference type="PANTHER" id="PTHR12363:SF33">
    <property type="entry name" value="IMPORTIN-13"/>
    <property type="match status" value="1"/>
</dbReference>
<proteinExistence type="inferred from homology"/>
<evidence type="ECO:0000313" key="6">
    <source>
        <dbReference type="Proteomes" id="UP000887569"/>
    </source>
</evidence>
<dbReference type="InterPro" id="IPR016024">
    <property type="entry name" value="ARM-type_fold"/>
</dbReference>
<evidence type="ECO:0000256" key="4">
    <source>
        <dbReference type="ARBA" id="ARBA00023242"/>
    </source>
</evidence>
<keyword evidence="6" id="KW-1185">Reference proteome</keyword>
<dbReference type="InterPro" id="IPR051345">
    <property type="entry name" value="Importin_beta-like_NTR"/>
</dbReference>
<name>A0A914ZNI4_PARUN</name>
<dbReference type="InterPro" id="IPR013598">
    <property type="entry name" value="Exportin-1/Importin-b-like"/>
</dbReference>
<comment type="similarity">
    <text evidence="2">Belongs to the importin beta family.</text>
</comment>
<dbReference type="GO" id="GO:0006606">
    <property type="term" value="P:protein import into nucleus"/>
    <property type="evidence" value="ECO:0007669"/>
    <property type="project" value="TreeGrafter"/>
</dbReference>
<dbReference type="Pfam" id="PF08389">
    <property type="entry name" value="Xpo1"/>
    <property type="match status" value="1"/>
</dbReference>